<evidence type="ECO:0000256" key="3">
    <source>
        <dbReference type="ARBA" id="ARBA00022777"/>
    </source>
</evidence>
<evidence type="ECO:0000256" key="4">
    <source>
        <dbReference type="ARBA" id="ARBA00022840"/>
    </source>
</evidence>
<dbReference type="PANTHER" id="PTHR43671:SF66">
    <property type="entry name" value="SERINE_THREONINE-PROTEIN KINASE NEK2"/>
    <property type="match status" value="1"/>
</dbReference>
<evidence type="ECO:0000256" key="2">
    <source>
        <dbReference type="ARBA" id="ARBA00022741"/>
    </source>
</evidence>
<keyword evidence="7" id="KW-1185">Reference proteome</keyword>
<keyword evidence="2" id="KW-0547">Nucleotide-binding</keyword>
<feature type="domain" description="Protein kinase" evidence="5">
    <location>
        <begin position="1"/>
        <end position="78"/>
    </location>
</feature>
<evidence type="ECO:0000313" key="6">
    <source>
        <dbReference type="EMBL" id="KAL3516312.1"/>
    </source>
</evidence>
<dbReference type="InterPro" id="IPR000719">
    <property type="entry name" value="Prot_kinase_dom"/>
</dbReference>
<dbReference type="GO" id="GO:0005524">
    <property type="term" value="F:ATP binding"/>
    <property type="evidence" value="ECO:0007669"/>
    <property type="project" value="UniProtKB-KW"/>
</dbReference>
<comment type="caution">
    <text evidence="6">The sequence shown here is derived from an EMBL/GenBank/DDBJ whole genome shotgun (WGS) entry which is preliminary data.</text>
</comment>
<dbReference type="PANTHER" id="PTHR43671">
    <property type="entry name" value="SERINE/THREONINE-PROTEIN KINASE NEK"/>
    <property type="match status" value="1"/>
</dbReference>
<dbReference type="Proteomes" id="UP001630127">
    <property type="component" value="Unassembled WGS sequence"/>
</dbReference>
<dbReference type="InterPro" id="IPR011009">
    <property type="entry name" value="Kinase-like_dom_sf"/>
</dbReference>
<dbReference type="GO" id="GO:0016301">
    <property type="term" value="F:kinase activity"/>
    <property type="evidence" value="ECO:0007669"/>
    <property type="project" value="UniProtKB-KW"/>
</dbReference>
<organism evidence="6 7">
    <name type="scientific">Cinchona calisaya</name>
    <dbReference type="NCBI Taxonomy" id="153742"/>
    <lineage>
        <taxon>Eukaryota</taxon>
        <taxon>Viridiplantae</taxon>
        <taxon>Streptophyta</taxon>
        <taxon>Embryophyta</taxon>
        <taxon>Tracheophyta</taxon>
        <taxon>Spermatophyta</taxon>
        <taxon>Magnoliopsida</taxon>
        <taxon>eudicotyledons</taxon>
        <taxon>Gunneridae</taxon>
        <taxon>Pentapetalae</taxon>
        <taxon>asterids</taxon>
        <taxon>lamiids</taxon>
        <taxon>Gentianales</taxon>
        <taxon>Rubiaceae</taxon>
        <taxon>Cinchonoideae</taxon>
        <taxon>Cinchoneae</taxon>
        <taxon>Cinchona</taxon>
    </lineage>
</organism>
<dbReference type="Pfam" id="PF00069">
    <property type="entry name" value="Pkinase"/>
    <property type="match status" value="1"/>
</dbReference>
<evidence type="ECO:0000259" key="5">
    <source>
        <dbReference type="PROSITE" id="PS50011"/>
    </source>
</evidence>
<dbReference type="InterPro" id="IPR050660">
    <property type="entry name" value="NEK_Ser/Thr_kinase"/>
</dbReference>
<reference evidence="6 7" key="1">
    <citation type="submission" date="2024-11" db="EMBL/GenBank/DDBJ databases">
        <title>A near-complete genome assembly of Cinchona calisaya.</title>
        <authorList>
            <person name="Lian D.C."/>
            <person name="Zhao X.W."/>
            <person name="Wei L."/>
        </authorList>
    </citation>
    <scope>NUCLEOTIDE SEQUENCE [LARGE SCALE GENOMIC DNA]</scope>
    <source>
        <tissue evidence="6">Nenye</tissue>
    </source>
</reference>
<proteinExistence type="predicted"/>
<sequence>MFLTKDQDICLGDFGLAKKLGSDDLASFIVGTPSYMCPELLADIPYGSKSDIWSLGSEWNNGNTMEDSTDNATLFANH</sequence>
<evidence type="ECO:0000313" key="7">
    <source>
        <dbReference type="Proteomes" id="UP001630127"/>
    </source>
</evidence>
<accession>A0ABD2ZA18</accession>
<keyword evidence="4" id="KW-0067">ATP-binding</keyword>
<dbReference type="EMBL" id="JBJUIK010000010">
    <property type="protein sequence ID" value="KAL3516312.1"/>
    <property type="molecule type" value="Genomic_DNA"/>
</dbReference>
<dbReference type="SUPFAM" id="SSF56112">
    <property type="entry name" value="Protein kinase-like (PK-like)"/>
    <property type="match status" value="1"/>
</dbReference>
<protein>
    <recommendedName>
        <fullName evidence="5">Protein kinase domain-containing protein</fullName>
    </recommendedName>
</protein>
<dbReference type="Gene3D" id="1.10.510.10">
    <property type="entry name" value="Transferase(Phosphotransferase) domain 1"/>
    <property type="match status" value="1"/>
</dbReference>
<dbReference type="AlphaFoldDB" id="A0ABD2ZA18"/>
<dbReference type="PROSITE" id="PS50011">
    <property type="entry name" value="PROTEIN_KINASE_DOM"/>
    <property type="match status" value="1"/>
</dbReference>
<gene>
    <name evidence="6" type="ORF">ACH5RR_023214</name>
</gene>
<evidence type="ECO:0000256" key="1">
    <source>
        <dbReference type="ARBA" id="ARBA00022679"/>
    </source>
</evidence>
<keyword evidence="1" id="KW-0808">Transferase</keyword>
<name>A0ABD2ZA18_9GENT</name>
<keyword evidence="3" id="KW-0418">Kinase</keyword>